<dbReference type="Proteomes" id="UP000218690">
    <property type="component" value="Unassembled WGS sequence"/>
</dbReference>
<evidence type="ECO:0000313" key="1">
    <source>
        <dbReference type="EMBL" id="PCC82218.1"/>
    </source>
</evidence>
<organism evidence="1 2">
    <name type="scientific">Corynebacterium accolens</name>
    <dbReference type="NCBI Taxonomy" id="38284"/>
    <lineage>
        <taxon>Bacteria</taxon>
        <taxon>Bacillati</taxon>
        <taxon>Actinomycetota</taxon>
        <taxon>Actinomycetes</taxon>
        <taxon>Mycobacteriales</taxon>
        <taxon>Corynebacteriaceae</taxon>
        <taxon>Corynebacterium</taxon>
    </lineage>
</organism>
<sequence>MNWREKLGTAIGVSLAVAIPVTGGLGVSYAVNAMPIESSAEIPINSDEVSQSPLKEPGQELGEALRSFHPGL</sequence>
<comment type="caution">
    <text evidence="1">The sequence shown here is derived from an EMBL/GenBank/DDBJ whole genome shotgun (WGS) entry which is preliminary data.</text>
</comment>
<protein>
    <submittedName>
        <fullName evidence="1">Uncharacterized protein</fullName>
    </submittedName>
</protein>
<dbReference type="EMBL" id="NWBP01000033">
    <property type="protein sequence ID" value="PCC82218.1"/>
    <property type="molecule type" value="Genomic_DNA"/>
</dbReference>
<proteinExistence type="predicted"/>
<accession>A0A2A4AJF7</accession>
<gene>
    <name evidence="1" type="ORF">COM45_10995</name>
</gene>
<reference evidence="1 2" key="1">
    <citation type="submission" date="2017-09" db="EMBL/GenBank/DDBJ databases">
        <title>Draft Genome Sequence of Corynebacterium accolens AH4003.</title>
        <authorList>
            <person name="Chen Y."/>
            <person name="Oosthuysen W.F."/>
            <person name="Kelley S."/>
            <person name="Horswill A."/>
        </authorList>
    </citation>
    <scope>NUCLEOTIDE SEQUENCE [LARGE SCALE GENOMIC DNA]</scope>
    <source>
        <strain evidence="1 2">AH4003</strain>
    </source>
</reference>
<name>A0A2A4AJF7_9CORY</name>
<dbReference type="AlphaFoldDB" id="A0A2A4AJF7"/>
<evidence type="ECO:0000313" key="2">
    <source>
        <dbReference type="Proteomes" id="UP000218690"/>
    </source>
</evidence>